<sequence>MHKAWAQQVASSGSKEGPRVSMGDVELGFKEMLLQSRALEYTLEVIASEPSLRQNYMEPLSSPVACLYELLSKTLAFPVAQWAEILKVAMSGTLPGDQQTDFLLAAVSALKCDWHEEVLFNQRKDLALRAEYLRQEIRQVEGSQSDAQLSRRMAPELQSCSWCCCCRVALVVVVVVVLVIAIVVVVVVVVLLLLFLKKKKAKLIGFL</sequence>
<organism evidence="2 3">
    <name type="scientific">Polarella glacialis</name>
    <name type="common">Dinoflagellate</name>
    <dbReference type="NCBI Taxonomy" id="89957"/>
    <lineage>
        <taxon>Eukaryota</taxon>
        <taxon>Sar</taxon>
        <taxon>Alveolata</taxon>
        <taxon>Dinophyceae</taxon>
        <taxon>Suessiales</taxon>
        <taxon>Suessiaceae</taxon>
        <taxon>Polarella</taxon>
    </lineage>
</organism>
<keyword evidence="1" id="KW-0472">Membrane</keyword>
<dbReference type="EMBL" id="CAJNNV010028920">
    <property type="protein sequence ID" value="CAE8626154.1"/>
    <property type="molecule type" value="Genomic_DNA"/>
</dbReference>
<keyword evidence="1" id="KW-0812">Transmembrane</keyword>
<keyword evidence="1" id="KW-1133">Transmembrane helix</keyword>
<protein>
    <submittedName>
        <fullName evidence="2">Uncharacterized protein</fullName>
    </submittedName>
</protein>
<proteinExistence type="predicted"/>
<feature type="transmembrane region" description="Helical" evidence="1">
    <location>
        <begin position="168"/>
        <end position="196"/>
    </location>
</feature>
<name>A0A813GM37_POLGL</name>
<dbReference type="Proteomes" id="UP000654075">
    <property type="component" value="Unassembled WGS sequence"/>
</dbReference>
<comment type="caution">
    <text evidence="2">The sequence shown here is derived from an EMBL/GenBank/DDBJ whole genome shotgun (WGS) entry which is preliminary data.</text>
</comment>
<dbReference type="AlphaFoldDB" id="A0A813GM37"/>
<dbReference type="OrthoDB" id="447915at2759"/>
<evidence type="ECO:0000313" key="2">
    <source>
        <dbReference type="EMBL" id="CAE8626154.1"/>
    </source>
</evidence>
<accession>A0A813GM37</accession>
<gene>
    <name evidence="2" type="ORF">PGLA1383_LOCUS43113</name>
</gene>
<evidence type="ECO:0000313" key="3">
    <source>
        <dbReference type="Proteomes" id="UP000654075"/>
    </source>
</evidence>
<keyword evidence="3" id="KW-1185">Reference proteome</keyword>
<reference evidence="2" key="1">
    <citation type="submission" date="2021-02" db="EMBL/GenBank/DDBJ databases">
        <authorList>
            <person name="Dougan E. K."/>
            <person name="Rhodes N."/>
            <person name="Thang M."/>
            <person name="Chan C."/>
        </authorList>
    </citation>
    <scope>NUCLEOTIDE SEQUENCE</scope>
</reference>
<evidence type="ECO:0000256" key="1">
    <source>
        <dbReference type="SAM" id="Phobius"/>
    </source>
</evidence>